<comment type="subcellular location">
    <subcellularLocation>
        <location evidence="1">Cell membrane</location>
        <topology evidence="1">Multi-pass membrane protein</topology>
    </subcellularLocation>
</comment>
<dbReference type="Proteomes" id="UP000628840">
    <property type="component" value="Unassembled WGS sequence"/>
</dbReference>
<evidence type="ECO:0000256" key="6">
    <source>
        <dbReference type="SAM" id="Phobius"/>
    </source>
</evidence>
<evidence type="ECO:0000313" key="8">
    <source>
        <dbReference type="Proteomes" id="UP000628840"/>
    </source>
</evidence>
<evidence type="ECO:0008006" key="9">
    <source>
        <dbReference type="Google" id="ProtNLM"/>
    </source>
</evidence>
<comment type="caution">
    <text evidence="7">The sequence shown here is derived from an EMBL/GenBank/DDBJ whole genome shotgun (WGS) entry which is preliminary data.</text>
</comment>
<evidence type="ECO:0000256" key="3">
    <source>
        <dbReference type="ARBA" id="ARBA00022692"/>
    </source>
</evidence>
<dbReference type="Pfam" id="PF03631">
    <property type="entry name" value="Virul_fac_BrkB"/>
    <property type="match status" value="1"/>
</dbReference>
<dbReference type="PANTHER" id="PTHR30213">
    <property type="entry name" value="INNER MEMBRANE PROTEIN YHJD"/>
    <property type="match status" value="1"/>
</dbReference>
<dbReference type="PIRSF" id="PIRSF035875">
    <property type="entry name" value="RNase_BN"/>
    <property type="match status" value="1"/>
</dbReference>
<evidence type="ECO:0000256" key="1">
    <source>
        <dbReference type="ARBA" id="ARBA00004651"/>
    </source>
</evidence>
<reference evidence="7 8" key="1">
    <citation type="journal article" date="2019" name="Int. J. Syst. Evol. Microbiol.">
        <title>The Global Catalogue of Microorganisms (GCM) 10K type strain sequencing project: providing services to taxonomists for standard genome sequencing and annotation.</title>
        <authorList>
            <consortium name="The Broad Institute Genomics Platform"/>
            <consortium name="The Broad Institute Genome Sequencing Center for Infectious Disease"/>
            <person name="Wu L."/>
            <person name="Ma J."/>
        </authorList>
    </citation>
    <scope>NUCLEOTIDE SEQUENCE [LARGE SCALE GENOMIC DNA]</scope>
    <source>
        <strain evidence="7 8">JCM 19585</strain>
    </source>
</reference>
<evidence type="ECO:0000256" key="5">
    <source>
        <dbReference type="ARBA" id="ARBA00023136"/>
    </source>
</evidence>
<organism evidence="7 8">
    <name type="scientific">Halarchaeum grantii</name>
    <dbReference type="NCBI Taxonomy" id="1193105"/>
    <lineage>
        <taxon>Archaea</taxon>
        <taxon>Methanobacteriati</taxon>
        <taxon>Methanobacteriota</taxon>
        <taxon>Stenosarchaea group</taxon>
        <taxon>Halobacteria</taxon>
        <taxon>Halobacteriales</taxon>
        <taxon>Halobacteriaceae</taxon>
    </lineage>
</organism>
<protein>
    <recommendedName>
        <fullName evidence="9">YihY family inner membrane protein</fullName>
    </recommendedName>
</protein>
<feature type="transmembrane region" description="Helical" evidence="6">
    <location>
        <begin position="165"/>
        <end position="184"/>
    </location>
</feature>
<keyword evidence="3 6" id="KW-0812">Transmembrane</keyword>
<dbReference type="EMBL" id="BMPF01000001">
    <property type="protein sequence ID" value="GGL29017.1"/>
    <property type="molecule type" value="Genomic_DNA"/>
</dbReference>
<dbReference type="GO" id="GO:0005886">
    <property type="term" value="C:plasma membrane"/>
    <property type="evidence" value="ECO:0007669"/>
    <property type="project" value="UniProtKB-SubCell"/>
</dbReference>
<dbReference type="PANTHER" id="PTHR30213:SF0">
    <property type="entry name" value="UPF0761 MEMBRANE PROTEIN YIHY"/>
    <property type="match status" value="1"/>
</dbReference>
<evidence type="ECO:0000313" key="7">
    <source>
        <dbReference type="EMBL" id="GGL29017.1"/>
    </source>
</evidence>
<proteinExistence type="predicted"/>
<dbReference type="OrthoDB" id="204872at2157"/>
<keyword evidence="8" id="KW-1185">Reference proteome</keyword>
<dbReference type="AlphaFoldDB" id="A0A830ETU4"/>
<sequence length="275" mass="27675">MSDVSVARVREAALATVAVVRDRNLTFVAGAIAYAAFVSLVPLLVLVFALAAAIRGPGAADAVVATLQGFLSPNAADLLRNALASKTGAFGTSLFGVALLAWSALKVFRGLNTAFAVVYGTEDAGFVDAVRDGAVALACLAVAAVALVGIGVVLTLVVDQLLLDLLGPVLLLGGLTVAFAPLYYVLPDTETTLQEALPGAFVAAAGWLGLGVGFRAYVAYAGANQAYGVLGGVMLLLTWLYVAALVLLVGAVVNAVLAGRLADDGGNAVGDDDGD</sequence>
<keyword evidence="4 6" id="KW-1133">Transmembrane helix</keyword>
<evidence type="ECO:0000256" key="2">
    <source>
        <dbReference type="ARBA" id="ARBA00022475"/>
    </source>
</evidence>
<accession>A0A830ETU4</accession>
<keyword evidence="5 6" id="KW-0472">Membrane</keyword>
<name>A0A830ETU4_9EURY</name>
<feature type="transmembrane region" description="Helical" evidence="6">
    <location>
        <begin position="134"/>
        <end position="158"/>
    </location>
</feature>
<dbReference type="RefSeq" id="WP_188880164.1">
    <property type="nucleotide sequence ID" value="NZ_BMPF01000001.1"/>
</dbReference>
<dbReference type="InterPro" id="IPR017039">
    <property type="entry name" value="Virul_fac_BrkB"/>
</dbReference>
<feature type="transmembrane region" description="Helical" evidence="6">
    <location>
        <begin position="196"/>
        <end position="217"/>
    </location>
</feature>
<keyword evidence="2" id="KW-1003">Cell membrane</keyword>
<gene>
    <name evidence="7" type="ORF">GCM10009037_10940</name>
</gene>
<feature type="transmembrane region" description="Helical" evidence="6">
    <location>
        <begin position="31"/>
        <end position="54"/>
    </location>
</feature>
<dbReference type="NCBIfam" id="TIGR00765">
    <property type="entry name" value="yihY_not_rbn"/>
    <property type="match status" value="1"/>
</dbReference>
<feature type="transmembrane region" description="Helical" evidence="6">
    <location>
        <begin position="229"/>
        <end position="253"/>
    </location>
</feature>
<evidence type="ECO:0000256" key="4">
    <source>
        <dbReference type="ARBA" id="ARBA00022989"/>
    </source>
</evidence>